<dbReference type="PIRSF" id="PIRSF005653">
    <property type="entry name" value="RNA_pol_N/8_sub"/>
    <property type="match status" value="1"/>
</dbReference>
<evidence type="ECO:0000256" key="3">
    <source>
        <dbReference type="ARBA" id="ARBA00022490"/>
    </source>
</evidence>
<dbReference type="EC" id="2.7.7.6" evidence="9"/>
<evidence type="ECO:0000256" key="1">
    <source>
        <dbReference type="ARBA" id="ARBA00004496"/>
    </source>
</evidence>
<dbReference type="FunFam" id="1.10.10.60:FF:000335">
    <property type="entry name" value="DNA-directed RNA polymerase subunit N, putative"/>
    <property type="match status" value="1"/>
</dbReference>
<keyword evidence="6 9" id="KW-0479">Metal-binding</keyword>
<feature type="binding site" evidence="9">
    <location>
        <position position="9"/>
    </location>
    <ligand>
        <name>Zn(2+)</name>
        <dbReference type="ChEBI" id="CHEBI:29105"/>
    </ligand>
</feature>
<dbReference type="NCBIfam" id="NF003089">
    <property type="entry name" value="PRK04016.1"/>
    <property type="match status" value="1"/>
</dbReference>
<evidence type="ECO:0000313" key="10">
    <source>
        <dbReference type="EMBL" id="QLJ53028.1"/>
    </source>
</evidence>
<dbReference type="GO" id="GO:0008270">
    <property type="term" value="F:zinc ion binding"/>
    <property type="evidence" value="ECO:0007669"/>
    <property type="project" value="UniProtKB-UniRule"/>
</dbReference>
<accession>A0A7D5XLZ4</accession>
<dbReference type="AlphaFoldDB" id="A0A7D5XLZ4"/>
<dbReference type="Gene3D" id="1.10.10.60">
    <property type="entry name" value="Homeodomain-like"/>
    <property type="match status" value="1"/>
</dbReference>
<evidence type="ECO:0000313" key="11">
    <source>
        <dbReference type="Proteomes" id="UP000510821"/>
    </source>
</evidence>
<evidence type="ECO:0000256" key="5">
    <source>
        <dbReference type="ARBA" id="ARBA00022695"/>
    </source>
</evidence>
<keyword evidence="2 9" id="KW-0240">DNA-directed RNA polymerase</keyword>
<dbReference type="GO" id="GO:0003677">
    <property type="term" value="F:DNA binding"/>
    <property type="evidence" value="ECO:0007669"/>
    <property type="project" value="InterPro"/>
</dbReference>
<dbReference type="Proteomes" id="UP000510821">
    <property type="component" value="Chromosome"/>
</dbReference>
<reference evidence="11" key="1">
    <citation type="submission" date="2020-07" db="EMBL/GenBank/DDBJ databases">
        <title>Metabolic diversity and evolutionary history of the archaeal phylum ###Micrarchaeota### uncovered from a freshwater lake metagenome.</title>
        <authorList>
            <person name="Kadnikov V.V."/>
            <person name="Savvichev A.S."/>
            <person name="Mardanov A.V."/>
            <person name="Beletsky A.V."/>
            <person name="Chupakov A.V."/>
            <person name="Kokryatskaya N.M."/>
            <person name="Pimenov N.V."/>
            <person name="Ravin N.V."/>
        </authorList>
    </citation>
    <scope>NUCLEOTIDE SEQUENCE [LARGE SCALE GENOMIC DNA]</scope>
</reference>
<evidence type="ECO:0000256" key="2">
    <source>
        <dbReference type="ARBA" id="ARBA00022478"/>
    </source>
</evidence>
<sequence>MIPVRCFTCGAVIAHKYDDYVKKVKEGENPEKVLDKLGFKRYCCRRMFLSHVDTIDEIIKYGR</sequence>
<evidence type="ECO:0000256" key="7">
    <source>
        <dbReference type="ARBA" id="ARBA00022833"/>
    </source>
</evidence>
<keyword evidence="5 9" id="KW-0548">Nucleotidyltransferase</keyword>
<dbReference type="GO" id="GO:0003899">
    <property type="term" value="F:DNA-directed RNA polymerase activity"/>
    <property type="evidence" value="ECO:0007669"/>
    <property type="project" value="UniProtKB-UniRule"/>
</dbReference>
<evidence type="ECO:0000256" key="4">
    <source>
        <dbReference type="ARBA" id="ARBA00022679"/>
    </source>
</evidence>
<evidence type="ECO:0000256" key="9">
    <source>
        <dbReference type="HAMAP-Rule" id="MF_00250"/>
    </source>
</evidence>
<comment type="function">
    <text evidence="9">DNA-dependent RNA polymerase (RNAP) catalyzes the transcription of DNA into RNA using the four ribonucleoside triphosphates as substrates.</text>
</comment>
<gene>
    <name evidence="9" type="primary">rpo10</name>
    <name evidence="9" type="synonym">rpoN</name>
    <name evidence="10" type="ORF">Sv326_0853</name>
</gene>
<comment type="similarity">
    <text evidence="9">Belongs to the archaeal Rpo10/eukaryotic RPB10 RNA polymerase subunit family.</text>
</comment>
<comment type="subcellular location">
    <subcellularLocation>
        <location evidence="1 9">Cytoplasm</location>
    </subcellularLocation>
</comment>
<dbReference type="HAMAP" id="MF_00250">
    <property type="entry name" value="RNApol_arch_Rpo10"/>
    <property type="match status" value="1"/>
</dbReference>
<feature type="binding site" evidence="9">
    <location>
        <position position="44"/>
    </location>
    <ligand>
        <name>Zn(2+)</name>
        <dbReference type="ChEBI" id="CHEBI:29105"/>
    </ligand>
</feature>
<comment type="subunit">
    <text evidence="9">Part of the RNA polymerase complex.</text>
</comment>
<dbReference type="PANTHER" id="PTHR23431:SF3">
    <property type="entry name" value="DNA-DIRECTED RNA POLYMERASES I, II, AND III SUBUNIT RPABC5"/>
    <property type="match status" value="1"/>
</dbReference>
<dbReference type="PANTHER" id="PTHR23431">
    <property type="entry name" value="DNA-DIRECTED RNA POLYMERASES I, II, AND III SUBUNIT RPABC5 FAMILY MEMBER"/>
    <property type="match status" value="1"/>
</dbReference>
<dbReference type="KEGG" id="flt:Sv326_0853"/>
<keyword evidence="7 9" id="KW-0862">Zinc</keyword>
<keyword evidence="3 9" id="KW-0963">Cytoplasm</keyword>
<comment type="cofactor">
    <cofactor evidence="9">
        <name>Zn(2+)</name>
        <dbReference type="ChEBI" id="CHEBI:29105"/>
    </cofactor>
    <text evidence="9">Binds 1 zinc ion.</text>
</comment>
<keyword evidence="4 9" id="KW-0808">Transferase</keyword>
<evidence type="ECO:0000256" key="6">
    <source>
        <dbReference type="ARBA" id="ARBA00022723"/>
    </source>
</evidence>
<dbReference type="InterPro" id="IPR023580">
    <property type="entry name" value="RNA_pol_su_RPB10"/>
</dbReference>
<keyword evidence="8 9" id="KW-0804">Transcription</keyword>
<proteinExistence type="inferred from homology"/>
<dbReference type="PROSITE" id="PS01112">
    <property type="entry name" value="RNA_POL_N_8KD"/>
    <property type="match status" value="1"/>
</dbReference>
<name>A0A7D5XLZ4_FERL1</name>
<dbReference type="SUPFAM" id="SSF46924">
    <property type="entry name" value="RNA polymerase subunit RPB10"/>
    <property type="match status" value="1"/>
</dbReference>
<dbReference type="Pfam" id="PF01194">
    <property type="entry name" value="RNA_pol_N"/>
    <property type="match status" value="1"/>
</dbReference>
<evidence type="ECO:0000256" key="8">
    <source>
        <dbReference type="ARBA" id="ARBA00023163"/>
    </source>
</evidence>
<dbReference type="InterPro" id="IPR020789">
    <property type="entry name" value="RNA_pol_suN_Zn-BS"/>
</dbReference>
<protein>
    <recommendedName>
        <fullName evidence="9">DNA-directed RNA polymerase subunit Rpo10</fullName>
        <ecNumber evidence="9">2.7.7.6</ecNumber>
    </recommendedName>
    <alternativeName>
        <fullName evidence="9">DNA-directed RNA polymerase subunit N</fullName>
    </alternativeName>
</protein>
<feature type="binding site" evidence="9">
    <location>
        <position position="43"/>
    </location>
    <ligand>
        <name>Zn(2+)</name>
        <dbReference type="ChEBI" id="CHEBI:29105"/>
    </ligand>
</feature>
<dbReference type="GO" id="GO:0000428">
    <property type="term" value="C:DNA-directed RNA polymerase complex"/>
    <property type="evidence" value="ECO:0007669"/>
    <property type="project" value="UniProtKB-KW"/>
</dbReference>
<feature type="binding site" evidence="9">
    <location>
        <position position="6"/>
    </location>
    <ligand>
        <name>Zn(2+)</name>
        <dbReference type="ChEBI" id="CHEBI:29105"/>
    </ligand>
</feature>
<comment type="catalytic activity">
    <reaction evidence="9">
        <text>RNA(n) + a ribonucleoside 5'-triphosphate = RNA(n+1) + diphosphate</text>
        <dbReference type="Rhea" id="RHEA:21248"/>
        <dbReference type="Rhea" id="RHEA-COMP:14527"/>
        <dbReference type="Rhea" id="RHEA-COMP:17342"/>
        <dbReference type="ChEBI" id="CHEBI:33019"/>
        <dbReference type="ChEBI" id="CHEBI:61557"/>
        <dbReference type="ChEBI" id="CHEBI:140395"/>
        <dbReference type="EC" id="2.7.7.6"/>
    </reaction>
</comment>
<dbReference type="InterPro" id="IPR000268">
    <property type="entry name" value="RPABC5/Rpb10"/>
</dbReference>
<dbReference type="GO" id="GO:0006351">
    <property type="term" value="P:DNA-templated transcription"/>
    <property type="evidence" value="ECO:0007669"/>
    <property type="project" value="UniProtKB-UniRule"/>
</dbReference>
<organism evidence="10 11">
    <name type="scientific">Fermentimicrarchaeum limneticum</name>
    <dbReference type="NCBI Taxonomy" id="2795018"/>
    <lineage>
        <taxon>Archaea</taxon>
        <taxon>Candidatus Micrarchaeota</taxon>
        <taxon>Candidatus Fermentimicrarchaeales</taxon>
        <taxon>Candidatus Fermentimicrarchaeaceae</taxon>
        <taxon>Candidatus Fermentimicrarchaeum</taxon>
    </lineage>
</organism>
<dbReference type="EMBL" id="CP058998">
    <property type="protein sequence ID" value="QLJ53028.1"/>
    <property type="molecule type" value="Genomic_DNA"/>
</dbReference>
<dbReference type="GO" id="GO:0005737">
    <property type="term" value="C:cytoplasm"/>
    <property type="evidence" value="ECO:0007669"/>
    <property type="project" value="UniProtKB-SubCell"/>
</dbReference>